<evidence type="ECO:0000313" key="12">
    <source>
        <dbReference type="EMBL" id="KHJ31589.1"/>
    </source>
</evidence>
<keyword evidence="4 10" id="KW-0808">Transferase</keyword>
<dbReference type="STRING" id="52586.A0A0B1P4I0"/>
<comment type="caution">
    <text evidence="12">The sequence shown here is derived from an EMBL/GenBank/DDBJ whole genome shotgun (WGS) entry which is preliminary data.</text>
</comment>
<evidence type="ECO:0000256" key="8">
    <source>
        <dbReference type="ARBA" id="ARBA00022946"/>
    </source>
</evidence>
<dbReference type="Gene3D" id="1.20.140.20">
    <property type="entry name" value="Alpha-ketoacid/pyruvate dehydrogenase kinase, N-terminal domain"/>
    <property type="match status" value="1"/>
</dbReference>
<evidence type="ECO:0000256" key="2">
    <source>
        <dbReference type="ARBA" id="ARBA00006155"/>
    </source>
</evidence>
<dbReference type="GO" id="GO:0004740">
    <property type="term" value="F:pyruvate dehydrogenase (acetyl-transferring) kinase activity"/>
    <property type="evidence" value="ECO:0007669"/>
    <property type="project" value="TreeGrafter"/>
</dbReference>
<evidence type="ECO:0000256" key="4">
    <source>
        <dbReference type="ARBA" id="ARBA00022679"/>
    </source>
</evidence>
<dbReference type="InterPro" id="IPR036784">
    <property type="entry name" value="AK/P_DHK_N_sf"/>
</dbReference>
<dbReference type="SUPFAM" id="SSF69012">
    <property type="entry name" value="alpha-ketoacid dehydrogenase kinase, N-terminal domain"/>
    <property type="match status" value="1"/>
</dbReference>
<dbReference type="PANTHER" id="PTHR11947:SF20">
    <property type="entry name" value="[3-METHYL-2-OXOBUTANOATE DEHYDROGENASE [LIPOAMIDE]] KINASE, MITOCHONDRIAL"/>
    <property type="match status" value="1"/>
</dbReference>
<evidence type="ECO:0000256" key="10">
    <source>
        <dbReference type="RuleBase" id="RU366032"/>
    </source>
</evidence>
<sequence length="438" mass="49760">MNLGTRHKFLNPWTLKFLGIKRQYQFDNLLTWRMLHSEENYKILPYHEIAKYANQPLREISLGDLVKNGRVPISTKALFSSANFTLSLLPVRLAYQIKAIWHLPFITVANPNISKIYNNYLNSLSTLLSYDFKCITKLDEEFRFTKALIKLVESHSHNLSILAQGFLECRKYMSPKQVAKFLDEHLQMRIGTRLIAEQHIAIHNSFYQQQVSNSDSHHRISSRFIGILDTNLKPVNVINSCGSFVSDICESTYNVRPSWIIDGDSSTTLAFIPGHLQYMLTELLKNAFRATTENDMCQEPITITISSVPTTFNNSCQLASSNNGIYQNKHEYPAFGITIRIRDRGGGISSEKLPHIWSYSFTTFSEENIRRGRSGRGNEFKVNLDAGLRSDSIAGLGYGLPLARTYAQYFGGSVCVHSLHGWGCDVYLRLKGLGQINP</sequence>
<dbReference type="InterPro" id="IPR005467">
    <property type="entry name" value="His_kinase_dom"/>
</dbReference>
<dbReference type="EC" id="2.7.11.-" evidence="10"/>
<keyword evidence="3" id="KW-0597">Phosphoprotein</keyword>
<evidence type="ECO:0000313" key="13">
    <source>
        <dbReference type="Proteomes" id="UP000030854"/>
    </source>
</evidence>
<evidence type="ECO:0000256" key="5">
    <source>
        <dbReference type="ARBA" id="ARBA00022741"/>
    </source>
</evidence>
<dbReference type="EMBL" id="JNVN01002751">
    <property type="protein sequence ID" value="KHJ31589.1"/>
    <property type="molecule type" value="Genomic_DNA"/>
</dbReference>
<evidence type="ECO:0000259" key="11">
    <source>
        <dbReference type="PROSITE" id="PS50109"/>
    </source>
</evidence>
<proteinExistence type="inferred from homology"/>
<dbReference type="InterPro" id="IPR004358">
    <property type="entry name" value="Sig_transdc_His_kin-like_C"/>
</dbReference>
<keyword evidence="9 10" id="KW-0496">Mitochondrion</keyword>
<dbReference type="InterPro" id="IPR036890">
    <property type="entry name" value="HATPase_C_sf"/>
</dbReference>
<dbReference type="PROSITE" id="PS50109">
    <property type="entry name" value="HIS_KIN"/>
    <property type="match status" value="1"/>
</dbReference>
<dbReference type="InterPro" id="IPR039028">
    <property type="entry name" value="BCKD/PDK"/>
</dbReference>
<dbReference type="InterPro" id="IPR018955">
    <property type="entry name" value="BCDHK/PDK_N"/>
</dbReference>
<dbReference type="OMA" id="WSYPPSA"/>
<reference evidence="12 13" key="1">
    <citation type="journal article" date="2014" name="BMC Genomics">
        <title>Adaptive genomic structural variation in the grape powdery mildew pathogen, Erysiphe necator.</title>
        <authorList>
            <person name="Jones L."/>
            <person name="Riaz S."/>
            <person name="Morales-Cruz A."/>
            <person name="Amrine K.C."/>
            <person name="McGuire B."/>
            <person name="Gubler W.D."/>
            <person name="Walker M.A."/>
            <person name="Cantu D."/>
        </authorList>
    </citation>
    <scope>NUCLEOTIDE SEQUENCE [LARGE SCALE GENOMIC DNA]</scope>
    <source>
        <strain evidence="13">c</strain>
    </source>
</reference>
<comment type="similarity">
    <text evidence="2 10">Belongs to the PDK/BCKDK protein kinase family.</text>
</comment>
<evidence type="ECO:0000256" key="9">
    <source>
        <dbReference type="ARBA" id="ARBA00023128"/>
    </source>
</evidence>
<feature type="domain" description="Histidine kinase" evidence="11">
    <location>
        <begin position="276"/>
        <end position="434"/>
    </location>
</feature>
<evidence type="ECO:0000256" key="6">
    <source>
        <dbReference type="ARBA" id="ARBA00022777"/>
    </source>
</evidence>
<dbReference type="Gene3D" id="3.30.565.10">
    <property type="entry name" value="Histidine kinase-like ATPase, C-terminal domain"/>
    <property type="match status" value="1"/>
</dbReference>
<organism evidence="12 13">
    <name type="scientific">Uncinula necator</name>
    <name type="common">Grape powdery mildew</name>
    <dbReference type="NCBI Taxonomy" id="52586"/>
    <lineage>
        <taxon>Eukaryota</taxon>
        <taxon>Fungi</taxon>
        <taxon>Dikarya</taxon>
        <taxon>Ascomycota</taxon>
        <taxon>Pezizomycotina</taxon>
        <taxon>Leotiomycetes</taxon>
        <taxon>Erysiphales</taxon>
        <taxon>Erysiphaceae</taxon>
        <taxon>Erysiphe</taxon>
    </lineage>
</organism>
<dbReference type="SUPFAM" id="SSF55874">
    <property type="entry name" value="ATPase domain of HSP90 chaperone/DNA topoisomerase II/histidine kinase"/>
    <property type="match status" value="1"/>
</dbReference>
<gene>
    <name evidence="12" type="ORF">EV44_g3031</name>
</gene>
<dbReference type="SMART" id="SM00387">
    <property type="entry name" value="HATPase_c"/>
    <property type="match status" value="1"/>
</dbReference>
<keyword evidence="8" id="KW-0809">Transit peptide</keyword>
<keyword evidence="5 10" id="KW-0547">Nucleotide-binding</keyword>
<evidence type="ECO:0000256" key="1">
    <source>
        <dbReference type="ARBA" id="ARBA00004305"/>
    </source>
</evidence>
<dbReference type="PRINTS" id="PR00344">
    <property type="entry name" value="BCTRLSENSOR"/>
</dbReference>
<dbReference type="AlphaFoldDB" id="A0A0B1P4I0"/>
<dbReference type="Proteomes" id="UP000030854">
    <property type="component" value="Unassembled WGS sequence"/>
</dbReference>
<dbReference type="GO" id="GO:0010906">
    <property type="term" value="P:regulation of glucose metabolic process"/>
    <property type="evidence" value="ECO:0007669"/>
    <property type="project" value="TreeGrafter"/>
</dbReference>
<dbReference type="InterPro" id="IPR003594">
    <property type="entry name" value="HATPase_dom"/>
</dbReference>
<protein>
    <recommendedName>
        <fullName evidence="10">Protein-serine/threonine kinase</fullName>
        <ecNumber evidence="10">2.7.11.-</ecNumber>
    </recommendedName>
</protein>
<accession>A0A0B1P4I0</accession>
<evidence type="ECO:0000256" key="3">
    <source>
        <dbReference type="ARBA" id="ARBA00022553"/>
    </source>
</evidence>
<dbReference type="PANTHER" id="PTHR11947">
    <property type="entry name" value="PYRUVATE DEHYDROGENASE KINASE"/>
    <property type="match status" value="1"/>
</dbReference>
<keyword evidence="12" id="KW-0670">Pyruvate</keyword>
<dbReference type="Pfam" id="PF02518">
    <property type="entry name" value="HATPase_c"/>
    <property type="match status" value="1"/>
</dbReference>
<keyword evidence="7 10" id="KW-0067">ATP-binding</keyword>
<keyword evidence="6 10" id="KW-0418">Kinase</keyword>
<dbReference type="GO" id="GO:0005759">
    <property type="term" value="C:mitochondrial matrix"/>
    <property type="evidence" value="ECO:0007669"/>
    <property type="project" value="UniProtKB-SubCell"/>
</dbReference>
<name>A0A0B1P4I0_UNCNE</name>
<evidence type="ECO:0000256" key="7">
    <source>
        <dbReference type="ARBA" id="ARBA00022840"/>
    </source>
</evidence>
<dbReference type="HOGENOM" id="CLU_023861_4_1_1"/>
<dbReference type="GO" id="GO:0005524">
    <property type="term" value="F:ATP binding"/>
    <property type="evidence" value="ECO:0007669"/>
    <property type="project" value="UniProtKB-UniRule"/>
</dbReference>
<dbReference type="Pfam" id="PF10436">
    <property type="entry name" value="BCDHK_Adom3"/>
    <property type="match status" value="1"/>
</dbReference>
<keyword evidence="13" id="KW-1185">Reference proteome</keyword>
<comment type="subcellular location">
    <subcellularLocation>
        <location evidence="1 10">Mitochondrion matrix</location>
    </subcellularLocation>
</comment>